<gene>
    <name evidence="2" type="ORF">QQ91_0004775</name>
</gene>
<keyword evidence="3" id="KW-1185">Reference proteome</keyword>
<dbReference type="Pfam" id="PF05275">
    <property type="entry name" value="CopB"/>
    <property type="match status" value="1"/>
</dbReference>
<dbReference type="AlphaFoldDB" id="A0ABD4T0T6"/>
<organism evidence="2 3">
    <name type="scientific">Lyngbya confervoides BDU141951</name>
    <dbReference type="NCBI Taxonomy" id="1574623"/>
    <lineage>
        <taxon>Bacteria</taxon>
        <taxon>Bacillati</taxon>
        <taxon>Cyanobacteriota</taxon>
        <taxon>Cyanophyceae</taxon>
        <taxon>Oscillatoriophycideae</taxon>
        <taxon>Oscillatoriales</taxon>
        <taxon>Microcoleaceae</taxon>
        <taxon>Lyngbya</taxon>
    </lineage>
</organism>
<evidence type="ECO:0000256" key="1">
    <source>
        <dbReference type="SAM" id="MobiDB-lite"/>
    </source>
</evidence>
<protein>
    <submittedName>
        <fullName evidence="2">Copper resistance protein B</fullName>
    </submittedName>
</protein>
<dbReference type="Proteomes" id="UP000031561">
    <property type="component" value="Unassembled WGS sequence"/>
</dbReference>
<proteinExistence type="predicted"/>
<accession>A0ABD4T0T6</accession>
<evidence type="ECO:0000313" key="3">
    <source>
        <dbReference type="Proteomes" id="UP000031561"/>
    </source>
</evidence>
<reference evidence="2 3" key="1">
    <citation type="journal article" date="2015" name="Genome Announc.">
        <title>Draft Genome Sequence of Filamentous Marine Cyanobacterium Lyngbya confervoides Strain BDU141951.</title>
        <authorList>
            <person name="Chandrababunaidu M.M."/>
            <person name="Sen D."/>
            <person name="Tripathy S."/>
        </authorList>
    </citation>
    <scope>NUCLEOTIDE SEQUENCE [LARGE SCALE GENOMIC DNA]</scope>
    <source>
        <strain evidence="2 3">BDU141951</strain>
    </source>
</reference>
<evidence type="ECO:0000313" key="2">
    <source>
        <dbReference type="EMBL" id="MCM1982144.1"/>
    </source>
</evidence>
<dbReference type="RefSeq" id="WP_201277525.1">
    <property type="nucleotide sequence ID" value="NZ_JTHE03000030.1"/>
</dbReference>
<name>A0ABD4T0T6_9CYAN</name>
<dbReference type="InterPro" id="IPR007939">
    <property type="entry name" value="Cu-R_B_prcur"/>
</dbReference>
<feature type="region of interest" description="Disordered" evidence="1">
    <location>
        <begin position="103"/>
        <end position="159"/>
    </location>
</feature>
<comment type="caution">
    <text evidence="2">The sequence shown here is derived from an EMBL/GenBank/DDBJ whole genome shotgun (WGS) entry which is preliminary data.</text>
</comment>
<dbReference type="EMBL" id="JTHE03000030">
    <property type="protein sequence ID" value="MCM1982144.1"/>
    <property type="molecule type" value="Genomic_DNA"/>
</dbReference>
<sequence>MRNIFQRKLFLVLATSIGLAGIVDLSLQIVKGKSARAAMPHDMSGDAPISHDTGGMSSDASVNHDMGGMNGDSAMPDNMGKPAVSEKPDTSAAAAMPHDMSRTTAMTGHDSMNHDMSGISPMGHDMDNMDEDVPMGHDMSYPATASTEPNGFPKEPQSEDVGATITTFAEQPEMLSTNQFSTVPAVEQSQPVLEGSTNEASDVQVLEADSASQQLLPLGQSDVPEVNRDEWPEPVEDSQIFSYFLIDQLEYRLNEEEDTFNWNGIGWIGGDYQRLWIKTEGDVGLNSDDSEAELQLLYGRLIAPFWDFQAGIRYDQVYSSEGGPGRAFGVVGVQGLAPNLFEIEGALFVSQEGDVSARFAAEYPLLLTQRLILQPEFETNIAIQQVEEFGVGSGLNDIELSLRLRYEVNRRFAPYVGINWTQKFGETANLAREDGEEVSNFAVVGGVRFLF</sequence>